<accession>A0A5D6VEL7</accession>
<dbReference type="AlphaFoldDB" id="A0A5D6VEL7"/>
<dbReference type="PANTHER" id="PTHR13947:SF37">
    <property type="entry name" value="LD18367P"/>
    <property type="match status" value="1"/>
</dbReference>
<proteinExistence type="predicted"/>
<dbReference type="Pfam" id="PF00583">
    <property type="entry name" value="Acetyltransf_1"/>
    <property type="match status" value="1"/>
</dbReference>
<organism evidence="3 4">
    <name type="scientific">Hymenobacter lutimineralis</name>
    <dbReference type="NCBI Taxonomy" id="2606448"/>
    <lineage>
        <taxon>Bacteria</taxon>
        <taxon>Pseudomonadati</taxon>
        <taxon>Bacteroidota</taxon>
        <taxon>Cytophagia</taxon>
        <taxon>Cytophagales</taxon>
        <taxon>Hymenobacteraceae</taxon>
        <taxon>Hymenobacter</taxon>
    </lineage>
</organism>
<dbReference type="EMBL" id="VTHL01000002">
    <property type="protein sequence ID" value="TYZ13269.1"/>
    <property type="molecule type" value="Genomic_DNA"/>
</dbReference>
<dbReference type="SUPFAM" id="SSF55729">
    <property type="entry name" value="Acyl-CoA N-acyltransferases (Nat)"/>
    <property type="match status" value="1"/>
</dbReference>
<name>A0A5D6VEL7_9BACT</name>
<feature type="domain" description="N-acetyltransferase" evidence="2">
    <location>
        <begin position="1"/>
        <end position="156"/>
    </location>
</feature>
<dbReference type="InterPro" id="IPR000182">
    <property type="entry name" value="GNAT_dom"/>
</dbReference>
<protein>
    <submittedName>
        <fullName evidence="3">GNAT family N-acetyltransferase</fullName>
    </submittedName>
</protein>
<keyword evidence="4" id="KW-1185">Reference proteome</keyword>
<dbReference type="PANTHER" id="PTHR13947">
    <property type="entry name" value="GNAT FAMILY N-ACETYLTRANSFERASE"/>
    <property type="match status" value="1"/>
</dbReference>
<comment type="caution">
    <text evidence="3">The sequence shown here is derived from an EMBL/GenBank/DDBJ whole genome shotgun (WGS) entry which is preliminary data.</text>
</comment>
<sequence>MSLFSIIIRVRLPSEPLPWKLLLLADPAEELVHSYIQESQVYLAESGNTVVGICVVQPQTHVRAEIRNLAVAPNCQGRGVGKALLKYAEEQAQQQGICTLRVCTGNSSLGPLALYQKSGFAMVDLQLHFFTQQYPEPIWEDGILCQHLLVLEKDLSA</sequence>
<keyword evidence="1 3" id="KW-0808">Transferase</keyword>
<dbReference type="CDD" id="cd04301">
    <property type="entry name" value="NAT_SF"/>
    <property type="match status" value="1"/>
</dbReference>
<dbReference type="PROSITE" id="PS51186">
    <property type="entry name" value="GNAT"/>
    <property type="match status" value="1"/>
</dbReference>
<evidence type="ECO:0000259" key="2">
    <source>
        <dbReference type="PROSITE" id="PS51186"/>
    </source>
</evidence>
<dbReference type="Gene3D" id="3.40.630.30">
    <property type="match status" value="1"/>
</dbReference>
<evidence type="ECO:0000313" key="3">
    <source>
        <dbReference type="EMBL" id="TYZ13269.1"/>
    </source>
</evidence>
<reference evidence="3 4" key="1">
    <citation type="submission" date="2019-08" db="EMBL/GenBank/DDBJ databases">
        <authorList>
            <person name="Seo M.-J."/>
        </authorList>
    </citation>
    <scope>NUCLEOTIDE SEQUENCE [LARGE SCALE GENOMIC DNA]</scope>
    <source>
        <strain evidence="3 4">KIGAM108</strain>
    </source>
</reference>
<evidence type="ECO:0000256" key="1">
    <source>
        <dbReference type="ARBA" id="ARBA00022679"/>
    </source>
</evidence>
<dbReference type="Proteomes" id="UP000322791">
    <property type="component" value="Unassembled WGS sequence"/>
</dbReference>
<dbReference type="GO" id="GO:0008080">
    <property type="term" value="F:N-acetyltransferase activity"/>
    <property type="evidence" value="ECO:0007669"/>
    <property type="project" value="InterPro"/>
</dbReference>
<dbReference type="InterPro" id="IPR050769">
    <property type="entry name" value="NAT_camello-type"/>
</dbReference>
<gene>
    <name evidence="3" type="ORF">FY528_02320</name>
</gene>
<dbReference type="InterPro" id="IPR016181">
    <property type="entry name" value="Acyl_CoA_acyltransferase"/>
</dbReference>
<evidence type="ECO:0000313" key="4">
    <source>
        <dbReference type="Proteomes" id="UP000322791"/>
    </source>
</evidence>